<dbReference type="InterPro" id="IPR036425">
    <property type="entry name" value="MoaB/Mog-like_dom_sf"/>
</dbReference>
<dbReference type="Pfam" id="PF03453">
    <property type="entry name" value="MoeA_N"/>
    <property type="match status" value="1"/>
</dbReference>
<dbReference type="InterPro" id="IPR005110">
    <property type="entry name" value="MoeA_linker/N"/>
</dbReference>
<dbReference type="Gene3D" id="2.40.340.10">
    <property type="entry name" value="MoeA, C-terminal, domain IV"/>
    <property type="match status" value="1"/>
</dbReference>
<comment type="pathway">
    <text evidence="2 6">Cofactor biosynthesis; molybdopterin biosynthesis.</text>
</comment>
<comment type="similarity">
    <text evidence="3 6">Belongs to the MoeA family.</text>
</comment>
<evidence type="ECO:0000256" key="5">
    <source>
        <dbReference type="ARBA" id="ARBA00047317"/>
    </source>
</evidence>
<dbReference type="Gene3D" id="3.90.105.10">
    <property type="entry name" value="Molybdopterin biosynthesis moea protein, domain 2"/>
    <property type="match status" value="1"/>
</dbReference>
<accession>A0A917CB59</accession>
<dbReference type="RefSeq" id="WP_188446514.1">
    <property type="nucleotide sequence ID" value="NZ_BMFO01000001.1"/>
</dbReference>
<dbReference type="SUPFAM" id="SSF53218">
    <property type="entry name" value="Molybdenum cofactor biosynthesis proteins"/>
    <property type="match status" value="1"/>
</dbReference>
<keyword evidence="6" id="KW-0479">Metal-binding</keyword>
<organism evidence="8 9">
    <name type="scientific">Arenimonas maotaiensis</name>
    <dbReference type="NCBI Taxonomy" id="1446479"/>
    <lineage>
        <taxon>Bacteria</taxon>
        <taxon>Pseudomonadati</taxon>
        <taxon>Pseudomonadota</taxon>
        <taxon>Gammaproteobacteria</taxon>
        <taxon>Lysobacterales</taxon>
        <taxon>Lysobacteraceae</taxon>
        <taxon>Arenimonas</taxon>
    </lineage>
</organism>
<dbReference type="SMART" id="SM00852">
    <property type="entry name" value="MoCF_biosynth"/>
    <property type="match status" value="1"/>
</dbReference>
<dbReference type="GO" id="GO:0046872">
    <property type="term" value="F:metal ion binding"/>
    <property type="evidence" value="ECO:0007669"/>
    <property type="project" value="UniProtKB-UniRule"/>
</dbReference>
<comment type="caution">
    <text evidence="8">The sequence shown here is derived from an EMBL/GenBank/DDBJ whole genome shotgun (WGS) entry which is preliminary data.</text>
</comment>
<evidence type="ECO:0000259" key="7">
    <source>
        <dbReference type="SMART" id="SM00852"/>
    </source>
</evidence>
<comment type="cofactor">
    <cofactor evidence="6">
        <name>Mg(2+)</name>
        <dbReference type="ChEBI" id="CHEBI:18420"/>
    </cofactor>
</comment>
<dbReference type="InterPro" id="IPR036135">
    <property type="entry name" value="MoeA_linker/N_sf"/>
</dbReference>
<comment type="function">
    <text evidence="1 6">Catalyzes the insertion of molybdate into adenylated molybdopterin with the concomitant release of AMP.</text>
</comment>
<dbReference type="NCBIfam" id="TIGR00177">
    <property type="entry name" value="molyb_syn"/>
    <property type="match status" value="1"/>
</dbReference>
<evidence type="ECO:0000313" key="9">
    <source>
        <dbReference type="Proteomes" id="UP000632858"/>
    </source>
</evidence>
<dbReference type="Gene3D" id="2.170.190.11">
    <property type="entry name" value="Molybdopterin biosynthesis moea protein, domain 3"/>
    <property type="match status" value="1"/>
</dbReference>
<dbReference type="InterPro" id="IPR036688">
    <property type="entry name" value="MoeA_C_domain_IV_sf"/>
</dbReference>
<dbReference type="SUPFAM" id="SSF63882">
    <property type="entry name" value="MoeA N-terminal region -like"/>
    <property type="match status" value="1"/>
</dbReference>
<dbReference type="Pfam" id="PF03454">
    <property type="entry name" value="MoeA_C"/>
    <property type="match status" value="1"/>
</dbReference>
<keyword evidence="6" id="KW-0460">Magnesium</keyword>
<keyword evidence="9" id="KW-1185">Reference proteome</keyword>
<gene>
    <name evidence="8" type="primary">moeA</name>
    <name evidence="8" type="ORF">GCM10010960_00550</name>
</gene>
<dbReference type="GO" id="GO:0006777">
    <property type="term" value="P:Mo-molybdopterin cofactor biosynthetic process"/>
    <property type="evidence" value="ECO:0007669"/>
    <property type="project" value="UniProtKB-UniRule"/>
</dbReference>
<evidence type="ECO:0000313" key="8">
    <source>
        <dbReference type="EMBL" id="GGF82384.1"/>
    </source>
</evidence>
<reference evidence="8" key="1">
    <citation type="journal article" date="2014" name="Int. J. Syst. Evol. Microbiol.">
        <title>Complete genome sequence of Corynebacterium casei LMG S-19264T (=DSM 44701T), isolated from a smear-ripened cheese.</title>
        <authorList>
            <consortium name="US DOE Joint Genome Institute (JGI-PGF)"/>
            <person name="Walter F."/>
            <person name="Albersmeier A."/>
            <person name="Kalinowski J."/>
            <person name="Ruckert C."/>
        </authorList>
    </citation>
    <scope>NUCLEOTIDE SEQUENCE</scope>
    <source>
        <strain evidence="8">CGMCC 1.12726</strain>
    </source>
</reference>
<evidence type="ECO:0000256" key="2">
    <source>
        <dbReference type="ARBA" id="ARBA00005046"/>
    </source>
</evidence>
<dbReference type="InterPro" id="IPR001453">
    <property type="entry name" value="MoaB/Mog_dom"/>
</dbReference>
<dbReference type="Gene3D" id="3.40.980.10">
    <property type="entry name" value="MoaB/Mog-like domain"/>
    <property type="match status" value="1"/>
</dbReference>
<evidence type="ECO:0000256" key="4">
    <source>
        <dbReference type="ARBA" id="ARBA00023150"/>
    </source>
</evidence>
<dbReference type="InterPro" id="IPR008284">
    <property type="entry name" value="MoCF_biosynth_CS"/>
</dbReference>
<dbReference type="EMBL" id="BMFO01000001">
    <property type="protein sequence ID" value="GGF82384.1"/>
    <property type="molecule type" value="Genomic_DNA"/>
</dbReference>
<evidence type="ECO:0000256" key="6">
    <source>
        <dbReference type="RuleBase" id="RU365090"/>
    </source>
</evidence>
<dbReference type="AlphaFoldDB" id="A0A917CB59"/>
<comment type="catalytic activity">
    <reaction evidence="5">
        <text>adenylyl-molybdopterin + molybdate = Mo-molybdopterin + AMP + H(+)</text>
        <dbReference type="Rhea" id="RHEA:35047"/>
        <dbReference type="ChEBI" id="CHEBI:15378"/>
        <dbReference type="ChEBI" id="CHEBI:36264"/>
        <dbReference type="ChEBI" id="CHEBI:62727"/>
        <dbReference type="ChEBI" id="CHEBI:71302"/>
        <dbReference type="ChEBI" id="CHEBI:456215"/>
        <dbReference type="EC" id="2.10.1.1"/>
    </reaction>
</comment>
<dbReference type="GO" id="GO:0005829">
    <property type="term" value="C:cytosol"/>
    <property type="evidence" value="ECO:0007669"/>
    <property type="project" value="TreeGrafter"/>
</dbReference>
<dbReference type="InterPro" id="IPR005111">
    <property type="entry name" value="MoeA_C_domain_IV"/>
</dbReference>
<dbReference type="SUPFAM" id="SSF63867">
    <property type="entry name" value="MoeA C-terminal domain-like"/>
    <property type="match status" value="1"/>
</dbReference>
<reference evidence="8" key="2">
    <citation type="submission" date="2020-09" db="EMBL/GenBank/DDBJ databases">
        <authorList>
            <person name="Sun Q."/>
            <person name="Zhou Y."/>
        </authorList>
    </citation>
    <scope>NUCLEOTIDE SEQUENCE</scope>
    <source>
        <strain evidence="8">CGMCC 1.12726</strain>
    </source>
</reference>
<keyword evidence="4 6" id="KW-0501">Molybdenum cofactor biosynthesis</keyword>
<evidence type="ECO:0000256" key="3">
    <source>
        <dbReference type="ARBA" id="ARBA00010763"/>
    </source>
</evidence>
<evidence type="ECO:0000256" key="1">
    <source>
        <dbReference type="ARBA" id="ARBA00002901"/>
    </source>
</evidence>
<dbReference type="EC" id="2.10.1.1" evidence="6"/>
<proteinExistence type="inferred from homology"/>
<name>A0A917CB59_9GAMM</name>
<dbReference type="PANTHER" id="PTHR10192">
    <property type="entry name" value="MOLYBDOPTERIN BIOSYNTHESIS PROTEIN"/>
    <property type="match status" value="1"/>
</dbReference>
<dbReference type="PROSITE" id="PS01079">
    <property type="entry name" value="MOCF_BIOSYNTHESIS_2"/>
    <property type="match status" value="1"/>
</dbReference>
<dbReference type="GO" id="GO:0061599">
    <property type="term" value="F:molybdopterin molybdotransferase activity"/>
    <property type="evidence" value="ECO:0007669"/>
    <property type="project" value="UniProtKB-UniRule"/>
</dbReference>
<dbReference type="PANTHER" id="PTHR10192:SF5">
    <property type="entry name" value="GEPHYRIN"/>
    <property type="match status" value="1"/>
</dbReference>
<keyword evidence="6" id="KW-0500">Molybdenum</keyword>
<dbReference type="CDD" id="cd00887">
    <property type="entry name" value="MoeA"/>
    <property type="match status" value="1"/>
</dbReference>
<sequence length="418" mass="45145">MISYREAQGIIAEQVHCLPTESIRSGQALGRVLAEPVTSPINLPSFDNTAMDGFAIASKGVPVPVGSAWDVLGEQAAGDGISQATTGCWEIMTGARIPDGYDAVIPIEQVRITQLHPDGRPARIESTDIALPGQHVRRTGEDIAHGDIAMQAGERLAAQHVMLLAGLGISHVQAIREPRVALICTGRELVDDVDQVLIEGQIRNSNGPFLAARLAAAGARVVHVQTVSDEPEVFIAALNRSLEFVPDIVMSTGAVSMGRYDFVPDTLLRENAKILFHKVAIRPGKPLLFARLAGGQLYFGLPGNPVSSAVGLRFFVETAIRAMTGLLPERSLLVPIKTAMKKKPGFRFHQKAGLQVDENGRLFAEVLSGQESFRIRPMLQSNAWVVLPEEAEHISAESLVEVYGLGHLEFPFSRELSP</sequence>
<keyword evidence="6" id="KW-0808">Transferase</keyword>
<protein>
    <recommendedName>
        <fullName evidence="6">Molybdopterin molybdenumtransferase</fullName>
        <ecNumber evidence="6">2.10.1.1</ecNumber>
    </recommendedName>
</protein>
<dbReference type="InterPro" id="IPR038987">
    <property type="entry name" value="MoeA-like"/>
</dbReference>
<dbReference type="Pfam" id="PF00994">
    <property type="entry name" value="MoCF_biosynth"/>
    <property type="match status" value="1"/>
</dbReference>
<dbReference type="Proteomes" id="UP000632858">
    <property type="component" value="Unassembled WGS sequence"/>
</dbReference>
<feature type="domain" description="MoaB/Mog" evidence="7">
    <location>
        <begin position="181"/>
        <end position="322"/>
    </location>
</feature>